<organism evidence="1 2">
    <name type="scientific">Pseudaeromonas paramecii</name>
    <dbReference type="NCBI Taxonomy" id="2138166"/>
    <lineage>
        <taxon>Bacteria</taxon>
        <taxon>Pseudomonadati</taxon>
        <taxon>Pseudomonadota</taxon>
        <taxon>Gammaproteobacteria</taxon>
        <taxon>Aeromonadales</taxon>
        <taxon>Aeromonadaceae</taxon>
        <taxon>Pseudaeromonas</taxon>
    </lineage>
</organism>
<dbReference type="EMBL" id="BAABFC010000003">
    <property type="protein sequence ID" value="GAA4494165.1"/>
    <property type="molecule type" value="Genomic_DNA"/>
</dbReference>
<name>A0ABP8PWE5_9GAMM</name>
<comment type="caution">
    <text evidence="1">The sequence shown here is derived from an EMBL/GenBank/DDBJ whole genome shotgun (WGS) entry which is preliminary data.</text>
</comment>
<gene>
    <name evidence="1" type="ORF">GCM10023095_05340</name>
</gene>
<reference evidence="2" key="1">
    <citation type="journal article" date="2019" name="Int. J. Syst. Evol. Microbiol.">
        <title>The Global Catalogue of Microorganisms (GCM) 10K type strain sequencing project: providing services to taxonomists for standard genome sequencing and annotation.</title>
        <authorList>
            <consortium name="The Broad Institute Genomics Platform"/>
            <consortium name="The Broad Institute Genome Sequencing Center for Infectious Disease"/>
            <person name="Wu L."/>
            <person name="Ma J."/>
        </authorList>
    </citation>
    <scope>NUCLEOTIDE SEQUENCE [LARGE SCALE GENOMIC DNA]</scope>
    <source>
        <strain evidence="2">JCM 32226</strain>
    </source>
</reference>
<proteinExistence type="predicted"/>
<evidence type="ECO:0000313" key="2">
    <source>
        <dbReference type="Proteomes" id="UP001501321"/>
    </source>
</evidence>
<protein>
    <recommendedName>
        <fullName evidence="3">Solute-binding protein family 3/N-terminal domain-containing protein</fullName>
    </recommendedName>
</protein>
<accession>A0ABP8PWE5</accession>
<sequence>MSGAVYLTFTRCLLLAMLALLLAAWLSRPAALQATWPALDETQCQVRGGGHDELRIYQPTDVLAEALASQLCQQTLVGSGYGRVSVSWRPREQLDTDTLLRQQFDLLWDRQRVLEGRLARAEDLYRLLRPMPSYRVAWYSHRRDPALTPAFFADLRIGLLADSQSQSGHQWPMKQLAQHQLPASPAQLHFYTSRQALLADFLAGELDLIPAVSTYPQLKDWPTNQQLTIADDLPIGNWYLSRRVPAALACPLARALDLYRPLVQAVTSTPWAGAECGS</sequence>
<dbReference type="RefSeq" id="WP_345009797.1">
    <property type="nucleotide sequence ID" value="NZ_BAABFC010000003.1"/>
</dbReference>
<keyword evidence="2" id="KW-1185">Reference proteome</keyword>
<evidence type="ECO:0000313" key="1">
    <source>
        <dbReference type="EMBL" id="GAA4494165.1"/>
    </source>
</evidence>
<dbReference type="Proteomes" id="UP001501321">
    <property type="component" value="Unassembled WGS sequence"/>
</dbReference>
<evidence type="ECO:0008006" key="3">
    <source>
        <dbReference type="Google" id="ProtNLM"/>
    </source>
</evidence>